<feature type="compositionally biased region" description="Pro residues" evidence="1">
    <location>
        <begin position="106"/>
        <end position="123"/>
    </location>
</feature>
<dbReference type="AlphaFoldDB" id="A0A1H9Q3X7"/>
<dbReference type="Pfam" id="PF00188">
    <property type="entry name" value="CAP"/>
    <property type="match status" value="1"/>
</dbReference>
<sequence>MSARSLLLGLLIGATGVGGLAVTGTSALGLSFTNAAQQESTGAANQFGTGSAATPGRQTTSENNNTGVGTPTASSSPSSSAPTTSSTTATPSSSSSQATTTTTTPPEAPKPTSSPKPPSPPAGQSPEQAVLALVNQARAAKGCRALVVDDRITTAAQAHSTDMATKNYFSHTSQDGRTFAQRMREAGYPNPGGENIAKGYGDAKAVMDGWMKSPGHRENIENCSFTTMGLGLDTRGNYWTQNFGR</sequence>
<dbReference type="SUPFAM" id="SSF55797">
    <property type="entry name" value="PR-1-like"/>
    <property type="match status" value="1"/>
</dbReference>
<evidence type="ECO:0000256" key="1">
    <source>
        <dbReference type="SAM" id="MobiDB-lite"/>
    </source>
</evidence>
<evidence type="ECO:0000259" key="2">
    <source>
        <dbReference type="Pfam" id="PF00188"/>
    </source>
</evidence>
<name>A0A1H9Q3X7_9PSEU</name>
<dbReference type="Gene3D" id="3.40.33.10">
    <property type="entry name" value="CAP"/>
    <property type="match status" value="1"/>
</dbReference>
<feature type="region of interest" description="Disordered" evidence="1">
    <location>
        <begin position="41"/>
        <end position="126"/>
    </location>
</feature>
<evidence type="ECO:0000313" key="3">
    <source>
        <dbReference type="EMBL" id="SER54795.1"/>
    </source>
</evidence>
<feature type="compositionally biased region" description="Polar residues" evidence="1">
    <location>
        <begin position="41"/>
        <end position="68"/>
    </location>
</feature>
<dbReference type="PANTHER" id="PTHR31157:SF1">
    <property type="entry name" value="SCP DOMAIN-CONTAINING PROTEIN"/>
    <property type="match status" value="1"/>
</dbReference>
<organism evidence="3 4">
    <name type="scientific">Lentzea xinjiangensis</name>
    <dbReference type="NCBI Taxonomy" id="402600"/>
    <lineage>
        <taxon>Bacteria</taxon>
        <taxon>Bacillati</taxon>
        <taxon>Actinomycetota</taxon>
        <taxon>Actinomycetes</taxon>
        <taxon>Pseudonocardiales</taxon>
        <taxon>Pseudonocardiaceae</taxon>
        <taxon>Lentzea</taxon>
    </lineage>
</organism>
<gene>
    <name evidence="3" type="ORF">SAMN05216188_112199</name>
</gene>
<dbReference type="CDD" id="cd05379">
    <property type="entry name" value="CAP_bacterial"/>
    <property type="match status" value="1"/>
</dbReference>
<dbReference type="Proteomes" id="UP000199352">
    <property type="component" value="Unassembled WGS sequence"/>
</dbReference>
<dbReference type="STRING" id="402600.SAMN05216188_112199"/>
<dbReference type="RefSeq" id="WP_218148198.1">
    <property type="nucleotide sequence ID" value="NZ_FOFR01000012.1"/>
</dbReference>
<accession>A0A1H9Q3X7</accession>
<feature type="domain" description="SCP" evidence="2">
    <location>
        <begin position="131"/>
        <end position="243"/>
    </location>
</feature>
<protein>
    <submittedName>
        <fullName evidence="3">Uncharacterized conserved protein YkwD, contains CAP (CSP/antigen 5/PR1) domain</fullName>
    </submittedName>
</protein>
<dbReference type="InterPro" id="IPR035940">
    <property type="entry name" value="CAP_sf"/>
</dbReference>
<dbReference type="PANTHER" id="PTHR31157">
    <property type="entry name" value="SCP DOMAIN-CONTAINING PROTEIN"/>
    <property type="match status" value="1"/>
</dbReference>
<feature type="compositionally biased region" description="Low complexity" evidence="1">
    <location>
        <begin position="69"/>
        <end position="105"/>
    </location>
</feature>
<evidence type="ECO:0000313" key="4">
    <source>
        <dbReference type="Proteomes" id="UP000199352"/>
    </source>
</evidence>
<dbReference type="InterPro" id="IPR014044">
    <property type="entry name" value="CAP_dom"/>
</dbReference>
<dbReference type="EMBL" id="FOFR01000012">
    <property type="protein sequence ID" value="SER54795.1"/>
    <property type="molecule type" value="Genomic_DNA"/>
</dbReference>
<proteinExistence type="predicted"/>
<reference evidence="4" key="1">
    <citation type="submission" date="2016-10" db="EMBL/GenBank/DDBJ databases">
        <authorList>
            <person name="Varghese N."/>
            <person name="Submissions S."/>
        </authorList>
    </citation>
    <scope>NUCLEOTIDE SEQUENCE [LARGE SCALE GENOMIC DNA]</scope>
    <source>
        <strain evidence="4">CGMCC 4.3525</strain>
    </source>
</reference>
<keyword evidence="4" id="KW-1185">Reference proteome</keyword>